<feature type="region of interest" description="Disordered" evidence="4">
    <location>
        <begin position="236"/>
        <end position="297"/>
    </location>
</feature>
<evidence type="ECO:0000256" key="1">
    <source>
        <dbReference type="ARBA" id="ARBA00007119"/>
    </source>
</evidence>
<dbReference type="InterPro" id="IPR000898">
    <property type="entry name" value="Indolamine_dOase"/>
</dbReference>
<name>A0A0D3I5A8_EMIH1</name>
<comment type="similarity">
    <text evidence="1">Belongs to the indoleamine 2,3-dioxygenase family.</text>
</comment>
<dbReference type="RefSeq" id="XP_005758872.1">
    <property type="nucleotide sequence ID" value="XM_005758815.1"/>
</dbReference>
<accession>A0A0D3I5A8</accession>
<dbReference type="PANTHER" id="PTHR28657:SF5">
    <property type="entry name" value="INDOLEAMINE 2,3-DIOXYGENASE"/>
    <property type="match status" value="1"/>
</dbReference>
<evidence type="ECO:0000256" key="4">
    <source>
        <dbReference type="SAM" id="MobiDB-lite"/>
    </source>
</evidence>
<dbReference type="GO" id="GO:0046872">
    <property type="term" value="F:metal ion binding"/>
    <property type="evidence" value="ECO:0007669"/>
    <property type="project" value="UniProtKB-KW"/>
</dbReference>
<feature type="compositionally biased region" description="Basic and acidic residues" evidence="4">
    <location>
        <begin position="236"/>
        <end position="252"/>
    </location>
</feature>
<evidence type="ECO:0008006" key="8">
    <source>
        <dbReference type="Google" id="ProtNLM"/>
    </source>
</evidence>
<keyword evidence="7" id="KW-1185">Reference proteome</keyword>
<evidence type="ECO:0000256" key="3">
    <source>
        <dbReference type="ARBA" id="ARBA00023004"/>
    </source>
</evidence>
<dbReference type="GO" id="GO:0020037">
    <property type="term" value="F:heme binding"/>
    <property type="evidence" value="ECO:0007669"/>
    <property type="project" value="InterPro"/>
</dbReference>
<dbReference type="KEGG" id="ehx:EMIHUDRAFT_219364"/>
<feature type="compositionally biased region" description="Low complexity" evidence="4">
    <location>
        <begin position="254"/>
        <end position="272"/>
    </location>
</feature>
<evidence type="ECO:0000313" key="6">
    <source>
        <dbReference type="EnsemblProtists" id="EOD06443"/>
    </source>
</evidence>
<reference evidence="6" key="2">
    <citation type="submission" date="2024-10" db="UniProtKB">
        <authorList>
            <consortium name="EnsemblProtists"/>
        </authorList>
    </citation>
    <scope>IDENTIFICATION</scope>
</reference>
<reference evidence="7" key="1">
    <citation type="journal article" date="2013" name="Nature">
        <title>Pan genome of the phytoplankton Emiliania underpins its global distribution.</title>
        <authorList>
            <person name="Read B.A."/>
            <person name="Kegel J."/>
            <person name="Klute M.J."/>
            <person name="Kuo A."/>
            <person name="Lefebvre S.C."/>
            <person name="Maumus F."/>
            <person name="Mayer C."/>
            <person name="Miller J."/>
            <person name="Monier A."/>
            <person name="Salamov A."/>
            <person name="Young J."/>
            <person name="Aguilar M."/>
            <person name="Claverie J.M."/>
            <person name="Frickenhaus S."/>
            <person name="Gonzalez K."/>
            <person name="Herman E.K."/>
            <person name="Lin Y.C."/>
            <person name="Napier J."/>
            <person name="Ogata H."/>
            <person name="Sarno A.F."/>
            <person name="Shmutz J."/>
            <person name="Schroeder D."/>
            <person name="de Vargas C."/>
            <person name="Verret F."/>
            <person name="von Dassow P."/>
            <person name="Valentin K."/>
            <person name="Van de Peer Y."/>
            <person name="Wheeler G."/>
            <person name="Dacks J.B."/>
            <person name="Delwiche C.F."/>
            <person name="Dyhrman S.T."/>
            <person name="Glockner G."/>
            <person name="John U."/>
            <person name="Richards T."/>
            <person name="Worden A.Z."/>
            <person name="Zhang X."/>
            <person name="Grigoriev I.V."/>
            <person name="Allen A.E."/>
            <person name="Bidle K."/>
            <person name="Borodovsky M."/>
            <person name="Bowler C."/>
            <person name="Brownlee C."/>
            <person name="Cock J.M."/>
            <person name="Elias M."/>
            <person name="Gladyshev V.N."/>
            <person name="Groth M."/>
            <person name="Guda C."/>
            <person name="Hadaegh A."/>
            <person name="Iglesias-Rodriguez M.D."/>
            <person name="Jenkins J."/>
            <person name="Jones B.M."/>
            <person name="Lawson T."/>
            <person name="Leese F."/>
            <person name="Lindquist E."/>
            <person name="Lobanov A."/>
            <person name="Lomsadze A."/>
            <person name="Malik S.B."/>
            <person name="Marsh M.E."/>
            <person name="Mackinder L."/>
            <person name="Mock T."/>
            <person name="Mueller-Roeber B."/>
            <person name="Pagarete A."/>
            <person name="Parker M."/>
            <person name="Probert I."/>
            <person name="Quesneville H."/>
            <person name="Raines C."/>
            <person name="Rensing S.A."/>
            <person name="Riano-Pachon D.M."/>
            <person name="Richier S."/>
            <person name="Rokitta S."/>
            <person name="Shiraiwa Y."/>
            <person name="Soanes D.M."/>
            <person name="van der Giezen M."/>
            <person name="Wahlund T.M."/>
            <person name="Williams B."/>
            <person name="Wilson W."/>
            <person name="Wolfe G."/>
            <person name="Wurch L.L."/>
        </authorList>
    </citation>
    <scope>NUCLEOTIDE SEQUENCE</scope>
</reference>
<keyword evidence="5" id="KW-0732">Signal</keyword>
<proteinExistence type="inferred from homology"/>
<dbReference type="AlphaFoldDB" id="A0A0D3I5A8"/>
<dbReference type="Gene3D" id="1.20.58.480">
    <property type="match status" value="1"/>
</dbReference>
<dbReference type="GeneID" id="17252475"/>
<dbReference type="PaxDb" id="2903-EOD06443"/>
<evidence type="ECO:0000256" key="5">
    <source>
        <dbReference type="SAM" id="SignalP"/>
    </source>
</evidence>
<dbReference type="Pfam" id="PF01231">
    <property type="entry name" value="IDO"/>
    <property type="match status" value="2"/>
</dbReference>
<dbReference type="SUPFAM" id="SSF140959">
    <property type="entry name" value="Indolic compounds 2,3-dioxygenase-like"/>
    <property type="match status" value="2"/>
</dbReference>
<dbReference type="GO" id="GO:0016702">
    <property type="term" value="F:oxidoreductase activity, acting on single donors with incorporation of molecular oxygen, incorporation of two atoms of oxygen"/>
    <property type="evidence" value="ECO:0007669"/>
    <property type="project" value="UniProtKB-ARBA"/>
</dbReference>
<keyword evidence="3" id="KW-0408">Iron</keyword>
<keyword evidence="2" id="KW-0479">Metal-binding</keyword>
<dbReference type="HOGENOM" id="CLU_938242_0_0_1"/>
<feature type="compositionally biased region" description="Basic and acidic residues" evidence="4">
    <location>
        <begin position="273"/>
        <end position="287"/>
    </location>
</feature>
<organism evidence="6 7">
    <name type="scientific">Emiliania huxleyi (strain CCMP1516)</name>
    <dbReference type="NCBI Taxonomy" id="280463"/>
    <lineage>
        <taxon>Eukaryota</taxon>
        <taxon>Haptista</taxon>
        <taxon>Haptophyta</taxon>
        <taxon>Prymnesiophyceae</taxon>
        <taxon>Isochrysidales</taxon>
        <taxon>Noelaerhabdaceae</taxon>
        <taxon>Emiliania</taxon>
    </lineage>
</organism>
<evidence type="ECO:0000256" key="2">
    <source>
        <dbReference type="ARBA" id="ARBA00022723"/>
    </source>
</evidence>
<feature type="signal peptide" evidence="5">
    <location>
        <begin position="1"/>
        <end position="23"/>
    </location>
</feature>
<dbReference type="EnsemblProtists" id="EOD06443">
    <property type="protein sequence ID" value="EOD06443"/>
    <property type="gene ID" value="EMIHUDRAFT_219364"/>
</dbReference>
<dbReference type="Proteomes" id="UP000013827">
    <property type="component" value="Unassembled WGS sequence"/>
</dbReference>
<dbReference type="PANTHER" id="PTHR28657">
    <property type="entry name" value="INDOLEAMINE 2,3-DIOXYGENASE"/>
    <property type="match status" value="1"/>
</dbReference>
<dbReference type="GO" id="GO:0019441">
    <property type="term" value="P:L-tryptophan catabolic process to kynurenine"/>
    <property type="evidence" value="ECO:0007669"/>
    <property type="project" value="InterPro"/>
</dbReference>
<evidence type="ECO:0000313" key="7">
    <source>
        <dbReference type="Proteomes" id="UP000013827"/>
    </source>
</evidence>
<sequence>MTEPQLQRAFVVLSFLVHCYVWCEDGAAEQVLPRTIAAPYWHVAKALGCEPVYTDAVIMWNMVGAGGDSTADPDLEEPFLREQRRLMPASQRRFVERFTAEPAVSLRAFFDAHPALDRGPYTRAVASLRAWRREHISLAGMYLVSFARELEGDPARGPPSKSPLHVVLLEVPVVRLAARGKDGAPALLRLRRPGFLDHERVHLDVRASISAAVTSSGASTGCKAVVRTAGRLRQDWRVAADEPKQKGLDDGKPAASRAGTATGGRSSTTSRAVKNDLGEGCEHETRKSPLQPSLHRG</sequence>
<dbReference type="InterPro" id="IPR037217">
    <property type="entry name" value="Trp/Indoleamine_2_3_dOase-like"/>
</dbReference>
<feature type="chain" id="PRO_5044290925" description="FERM domain-containing protein" evidence="5">
    <location>
        <begin position="24"/>
        <end position="297"/>
    </location>
</feature>
<protein>
    <recommendedName>
        <fullName evidence="8">FERM domain-containing protein</fullName>
    </recommendedName>
</protein>